<accession>T1FQ84</accession>
<gene>
    <name evidence="3" type="primary">20210981</name>
    <name evidence="2" type="ORF">HELRODRAFT_188672</name>
</gene>
<dbReference type="InParanoid" id="T1FQ84"/>
<dbReference type="Proteomes" id="UP000015101">
    <property type="component" value="Unassembled WGS sequence"/>
</dbReference>
<sequence length="268" mass="30292">MFRLVLKSFCNAVVRSNASLVKNVQSCRFLSCSISRSYLTGNVLFKNGPKLACLSSCNRLRQLHSSGDADLAEYLKDEIKLEKEHDKSISKKVRGFEVSKSEGPNVVLTKKQDNETITIKFNVNNTVEDSLLSSTDQQQQEDDVAMVSRPAFVIEIDKGGEEKLAIHCVFPTHEDLSNETPSNEEAYEDLLEIQDVALLKKNQEWDDDVYSLSGNVMDGNLYDMLLKMLEERGVDADFLDDLVDWSTSYEHKNYVTLLEGIQSFVKSK</sequence>
<reference evidence="4" key="1">
    <citation type="submission" date="2012-12" db="EMBL/GenBank/DDBJ databases">
        <authorList>
            <person name="Hellsten U."/>
            <person name="Grimwood J."/>
            <person name="Chapman J.A."/>
            <person name="Shapiro H."/>
            <person name="Aerts A."/>
            <person name="Otillar R.P."/>
            <person name="Terry A.Y."/>
            <person name="Boore J.L."/>
            <person name="Simakov O."/>
            <person name="Marletaz F."/>
            <person name="Cho S.-J."/>
            <person name="Edsinger-Gonzales E."/>
            <person name="Havlak P."/>
            <person name="Kuo D.-H."/>
            <person name="Larsson T."/>
            <person name="Lv J."/>
            <person name="Arendt D."/>
            <person name="Savage R."/>
            <person name="Osoegawa K."/>
            <person name="de Jong P."/>
            <person name="Lindberg D.R."/>
            <person name="Seaver E.C."/>
            <person name="Weisblat D.A."/>
            <person name="Putnam N.H."/>
            <person name="Grigoriev I.V."/>
            <person name="Rokhsar D.S."/>
        </authorList>
    </citation>
    <scope>NUCLEOTIDE SEQUENCE</scope>
</reference>
<dbReference type="AlphaFoldDB" id="T1FQ84"/>
<dbReference type="EMBL" id="AMQM01000863">
    <property type="status" value="NOT_ANNOTATED_CDS"/>
    <property type="molecule type" value="Genomic_DNA"/>
</dbReference>
<dbReference type="PANTHER" id="PTHR10826:SF1">
    <property type="entry name" value="COMPLEMENT COMPONENT 1 Q SUBCOMPONENT-BINDING PROTEIN, MITOCHONDRIAL"/>
    <property type="match status" value="1"/>
</dbReference>
<dbReference type="InterPro" id="IPR036561">
    <property type="entry name" value="MAM33_sf"/>
</dbReference>
<dbReference type="EMBL" id="KB096742">
    <property type="protein sequence ID" value="ESO02357.1"/>
    <property type="molecule type" value="Genomic_DNA"/>
</dbReference>
<dbReference type="Pfam" id="PF02330">
    <property type="entry name" value="MAM33"/>
    <property type="match status" value="1"/>
</dbReference>
<dbReference type="GO" id="GO:0042256">
    <property type="term" value="P:cytosolic ribosome assembly"/>
    <property type="evidence" value="ECO:0000318"/>
    <property type="project" value="GO_Central"/>
</dbReference>
<organism evidence="3 4">
    <name type="scientific">Helobdella robusta</name>
    <name type="common">Californian leech</name>
    <dbReference type="NCBI Taxonomy" id="6412"/>
    <lineage>
        <taxon>Eukaryota</taxon>
        <taxon>Metazoa</taxon>
        <taxon>Spiralia</taxon>
        <taxon>Lophotrochozoa</taxon>
        <taxon>Annelida</taxon>
        <taxon>Clitellata</taxon>
        <taxon>Hirudinea</taxon>
        <taxon>Rhynchobdellida</taxon>
        <taxon>Glossiphoniidae</taxon>
        <taxon>Helobdella</taxon>
    </lineage>
</organism>
<name>T1FQ84_HELRO</name>
<comment type="similarity">
    <text evidence="1">Belongs to the MAM33 family.</text>
</comment>
<evidence type="ECO:0000313" key="2">
    <source>
        <dbReference type="EMBL" id="ESO02357.1"/>
    </source>
</evidence>
<proteinExistence type="inferred from homology"/>
<reference evidence="2 4" key="2">
    <citation type="journal article" date="2013" name="Nature">
        <title>Insights into bilaterian evolution from three spiralian genomes.</title>
        <authorList>
            <person name="Simakov O."/>
            <person name="Marletaz F."/>
            <person name="Cho S.J."/>
            <person name="Edsinger-Gonzales E."/>
            <person name="Havlak P."/>
            <person name="Hellsten U."/>
            <person name="Kuo D.H."/>
            <person name="Larsson T."/>
            <person name="Lv J."/>
            <person name="Arendt D."/>
            <person name="Savage R."/>
            <person name="Osoegawa K."/>
            <person name="de Jong P."/>
            <person name="Grimwood J."/>
            <person name="Chapman J.A."/>
            <person name="Shapiro H."/>
            <person name="Aerts A."/>
            <person name="Otillar R.P."/>
            <person name="Terry A.Y."/>
            <person name="Boore J.L."/>
            <person name="Grigoriev I.V."/>
            <person name="Lindberg D.R."/>
            <person name="Seaver E.C."/>
            <person name="Weisblat D.A."/>
            <person name="Putnam N.H."/>
            <person name="Rokhsar D.S."/>
        </authorList>
    </citation>
    <scope>NUCLEOTIDE SEQUENCE</scope>
</reference>
<dbReference type="HOGENOM" id="CLU_083914_1_0_1"/>
<evidence type="ECO:0000313" key="4">
    <source>
        <dbReference type="Proteomes" id="UP000015101"/>
    </source>
</evidence>
<keyword evidence="4" id="KW-1185">Reference proteome</keyword>
<dbReference type="Gene3D" id="3.10.280.10">
    <property type="entry name" value="Mitochondrial glycoprotein"/>
    <property type="match status" value="1"/>
</dbReference>
<reference evidence="3" key="3">
    <citation type="submission" date="2015-06" db="UniProtKB">
        <authorList>
            <consortium name="EnsemblMetazoa"/>
        </authorList>
    </citation>
    <scope>IDENTIFICATION</scope>
</reference>
<evidence type="ECO:0000256" key="1">
    <source>
        <dbReference type="ARBA" id="ARBA00005457"/>
    </source>
</evidence>
<dbReference type="eggNOG" id="KOG4024">
    <property type="taxonomic scope" value="Eukaryota"/>
</dbReference>
<dbReference type="SUPFAM" id="SSF54529">
    <property type="entry name" value="Mitochondrial glycoprotein MAM33-like"/>
    <property type="match status" value="1"/>
</dbReference>
<dbReference type="FunCoup" id="T1FQ84">
    <property type="interactions" value="1259"/>
</dbReference>
<dbReference type="OMA" id="YEHTAYV"/>
<dbReference type="EnsemblMetazoa" id="HelroT188672">
    <property type="protein sequence ID" value="HelroP188672"/>
    <property type="gene ID" value="HelroG188672"/>
</dbReference>
<dbReference type="STRING" id="6412.T1FQ84"/>
<dbReference type="RefSeq" id="XP_009019765.1">
    <property type="nucleotide sequence ID" value="XM_009021517.1"/>
</dbReference>
<dbReference type="OrthoDB" id="278212at2759"/>
<dbReference type="FunFam" id="3.10.280.10:FF:000005">
    <property type="entry name" value="Glycoprotein gC1qBP, putative"/>
    <property type="match status" value="1"/>
</dbReference>
<dbReference type="GO" id="GO:0005759">
    <property type="term" value="C:mitochondrial matrix"/>
    <property type="evidence" value="ECO:0007669"/>
    <property type="project" value="InterPro"/>
</dbReference>
<evidence type="ECO:0000313" key="3">
    <source>
        <dbReference type="EnsemblMetazoa" id="HelroP188672"/>
    </source>
</evidence>
<dbReference type="CTD" id="20210981"/>
<dbReference type="KEGG" id="hro:HELRODRAFT_188672"/>
<dbReference type="InterPro" id="IPR003428">
    <property type="entry name" value="MAM33"/>
</dbReference>
<protein>
    <recommendedName>
        <fullName evidence="5">Complement component 1 Q subcomponent-binding protein, mitochondrial</fullName>
    </recommendedName>
</protein>
<evidence type="ECO:0008006" key="5">
    <source>
        <dbReference type="Google" id="ProtNLM"/>
    </source>
</evidence>
<dbReference type="PANTHER" id="PTHR10826">
    <property type="entry name" value="COMPLEMENT COMPONENT 1"/>
    <property type="match status" value="1"/>
</dbReference>
<dbReference type="GeneID" id="20210981"/>